<dbReference type="Pfam" id="PF09929">
    <property type="entry name" value="DUF2161"/>
    <property type="match status" value="1"/>
</dbReference>
<protein>
    <submittedName>
        <fullName evidence="1">Uncharacterized protein</fullName>
    </submittedName>
</protein>
<evidence type="ECO:0000313" key="1">
    <source>
        <dbReference type="EMBL" id="SFN55267.1"/>
    </source>
</evidence>
<organism evidence="1 2">
    <name type="scientific">Proteiniclasticum ruminis</name>
    <dbReference type="NCBI Taxonomy" id="398199"/>
    <lineage>
        <taxon>Bacteria</taxon>
        <taxon>Bacillati</taxon>
        <taxon>Bacillota</taxon>
        <taxon>Clostridia</taxon>
        <taxon>Eubacteriales</taxon>
        <taxon>Clostridiaceae</taxon>
        <taxon>Proteiniclasticum</taxon>
    </lineage>
</organism>
<dbReference type="InterPro" id="IPR018679">
    <property type="entry name" value="DUF2161"/>
</dbReference>
<reference evidence="1 2" key="1">
    <citation type="submission" date="2016-10" db="EMBL/GenBank/DDBJ databases">
        <authorList>
            <person name="de Groot N.N."/>
        </authorList>
    </citation>
    <scope>NUCLEOTIDE SEQUENCE [LARGE SCALE GENOMIC DNA]</scope>
    <source>
        <strain evidence="1 2">ML2</strain>
    </source>
</reference>
<dbReference type="STRING" id="398199.SAMN05421804_10547"/>
<dbReference type="OrthoDB" id="9795163at2"/>
<evidence type="ECO:0000313" key="2">
    <source>
        <dbReference type="Proteomes" id="UP000181899"/>
    </source>
</evidence>
<dbReference type="eggNOG" id="COG5482">
    <property type="taxonomic scope" value="Bacteria"/>
</dbReference>
<gene>
    <name evidence="1" type="ORF">SAMN04488695_102228</name>
</gene>
<dbReference type="AlphaFoldDB" id="A0A1I4ZYK4"/>
<accession>A0A1I4ZYK4</accession>
<proteinExistence type="predicted"/>
<name>A0A1I4ZYK4_9CLOT</name>
<keyword evidence="2" id="KW-1185">Reference proteome</keyword>
<dbReference type="Proteomes" id="UP000181899">
    <property type="component" value="Unassembled WGS sequence"/>
</dbReference>
<dbReference type="EMBL" id="FOVK01000002">
    <property type="protein sequence ID" value="SFN55267.1"/>
    <property type="molecule type" value="Genomic_DNA"/>
</dbReference>
<sequence length="291" mass="33254">MAALWMTLWGASSERNKIDLLLQKRVLTRQSSFLFWPIPCIIGVIKGWDSLKETDLYMPVKTYFEDRGFLVRSEVRDIDVVAVKENLLVGIELKKGLTVELLTQGTLRQKTCDLVYLAVPKPKRVVKNRAFMNLLYMLKRLELGLLYVDVEKGEAVEVLEPSLYDLQKGKRSSLKEKVRILKETEKRSVDGNKGGSRGKKLLTAYREDALRAAALIRVKGHISPKDLKERGLKGTLLSKNYYQWFEKVGHGKYALKSAGAVEKVYESLLLGFMMEYEKEDSLQKETVDTES</sequence>